<protein>
    <submittedName>
        <fullName evidence="1">Uncharacterized protein</fullName>
    </submittedName>
</protein>
<accession>A0A553NXV4</accession>
<dbReference type="AlphaFoldDB" id="A0A553NXV4"/>
<organism evidence="1 2">
    <name type="scientific">Tigriopus californicus</name>
    <name type="common">Marine copepod</name>
    <dbReference type="NCBI Taxonomy" id="6832"/>
    <lineage>
        <taxon>Eukaryota</taxon>
        <taxon>Metazoa</taxon>
        <taxon>Ecdysozoa</taxon>
        <taxon>Arthropoda</taxon>
        <taxon>Crustacea</taxon>
        <taxon>Multicrustacea</taxon>
        <taxon>Hexanauplia</taxon>
        <taxon>Copepoda</taxon>
        <taxon>Harpacticoida</taxon>
        <taxon>Harpacticidae</taxon>
        <taxon>Tigriopus</taxon>
    </lineage>
</organism>
<evidence type="ECO:0000313" key="1">
    <source>
        <dbReference type="EMBL" id="TRY70259.1"/>
    </source>
</evidence>
<name>A0A553NXV4_TIGCA</name>
<sequence>MEEDNRASEFMIKNLKLAGGLRGWDRGTKRLWPTLTRQTLDEAWGFSLISGCDIGEGTAHWSGIVAHRNDKGRWLKDVERIIRNSGCSLLLDIERDGPRSMMFDGGVHGQALNFLFEDYKPTVSLMSHQYKPIYARLK</sequence>
<proteinExistence type="predicted"/>
<reference evidence="1 2" key="1">
    <citation type="journal article" date="2018" name="Nat. Ecol. Evol.">
        <title>Genomic signatures of mitonuclear coevolution across populations of Tigriopus californicus.</title>
        <authorList>
            <person name="Barreto F.S."/>
            <person name="Watson E.T."/>
            <person name="Lima T.G."/>
            <person name="Willett C.S."/>
            <person name="Edmands S."/>
            <person name="Li W."/>
            <person name="Burton R.S."/>
        </authorList>
    </citation>
    <scope>NUCLEOTIDE SEQUENCE [LARGE SCALE GENOMIC DNA]</scope>
    <source>
        <strain evidence="1 2">San Diego</strain>
    </source>
</reference>
<evidence type="ECO:0000313" key="2">
    <source>
        <dbReference type="Proteomes" id="UP000318571"/>
    </source>
</evidence>
<gene>
    <name evidence="1" type="ORF">TCAL_16392</name>
</gene>
<dbReference type="EMBL" id="VCGU01000009">
    <property type="protein sequence ID" value="TRY70259.1"/>
    <property type="molecule type" value="Genomic_DNA"/>
</dbReference>
<comment type="caution">
    <text evidence="1">The sequence shown here is derived from an EMBL/GenBank/DDBJ whole genome shotgun (WGS) entry which is preliminary data.</text>
</comment>
<dbReference type="Proteomes" id="UP000318571">
    <property type="component" value="Chromosome 9"/>
</dbReference>
<dbReference type="OMA" id="IIRNSGC"/>
<keyword evidence="2" id="KW-1185">Reference proteome</keyword>